<comment type="caution">
    <text evidence="3">The sequence shown here is derived from an EMBL/GenBank/DDBJ whole genome shotgun (WGS) entry which is preliminary data.</text>
</comment>
<evidence type="ECO:0000313" key="3">
    <source>
        <dbReference type="EMBL" id="KAK5994422.1"/>
    </source>
</evidence>
<evidence type="ECO:0000313" key="4">
    <source>
        <dbReference type="Proteomes" id="UP001338125"/>
    </source>
</evidence>
<keyword evidence="2" id="KW-0812">Transmembrane</keyword>
<feature type="compositionally biased region" description="Basic residues" evidence="1">
    <location>
        <begin position="85"/>
        <end position="109"/>
    </location>
</feature>
<feature type="transmembrane region" description="Helical" evidence="2">
    <location>
        <begin position="55"/>
        <end position="78"/>
    </location>
</feature>
<proteinExistence type="predicted"/>
<feature type="compositionally biased region" description="Basic and acidic residues" evidence="1">
    <location>
        <begin position="116"/>
        <end position="125"/>
    </location>
</feature>
<protein>
    <submittedName>
        <fullName evidence="3">Uncharacterized protein</fullName>
    </submittedName>
</protein>
<keyword evidence="2" id="KW-0472">Membrane</keyword>
<sequence>MPFYISGIDHNHIITIPNNKPPESPHHDHLPFKDTEHQRRDSADSLHGQVSTTTAIGLTIGLGLIAIIIGTFFYFRYFSPPQPHQKLKPSRSSSKSRSKSRSRSAHRSGRFGGGQSERRPEESPEKYAPASDPLPTPPPVFPPRHRDNQYRQEDEYDSDMSHTPRQNSRMAELIPVTDVHDPPAYQNQVFNPMDAPQLNDQDVWIHPVVAAAQEAEMREAHRQIVIAELVGDMLASTNNRREGRRMRHYRRRRSSRGGF</sequence>
<reference evidence="3 4" key="1">
    <citation type="submission" date="2024-01" db="EMBL/GenBank/DDBJ databases">
        <title>Complete genome of Cladobotryum mycophilum ATHUM6906.</title>
        <authorList>
            <person name="Christinaki A.C."/>
            <person name="Myridakis A.I."/>
            <person name="Kouvelis V.N."/>
        </authorList>
    </citation>
    <scope>NUCLEOTIDE SEQUENCE [LARGE SCALE GENOMIC DNA]</scope>
    <source>
        <strain evidence="3 4">ATHUM6906</strain>
    </source>
</reference>
<feature type="compositionally biased region" description="Basic and acidic residues" evidence="1">
    <location>
        <begin position="23"/>
        <end position="44"/>
    </location>
</feature>
<feature type="region of interest" description="Disordered" evidence="1">
    <location>
        <begin position="16"/>
        <end position="49"/>
    </location>
</feature>
<keyword evidence="4" id="KW-1185">Reference proteome</keyword>
<feature type="compositionally biased region" description="Basic residues" evidence="1">
    <location>
        <begin position="242"/>
        <end position="259"/>
    </location>
</feature>
<evidence type="ECO:0000256" key="1">
    <source>
        <dbReference type="SAM" id="MobiDB-lite"/>
    </source>
</evidence>
<evidence type="ECO:0000256" key="2">
    <source>
        <dbReference type="SAM" id="Phobius"/>
    </source>
</evidence>
<feature type="region of interest" description="Disordered" evidence="1">
    <location>
        <begin position="238"/>
        <end position="259"/>
    </location>
</feature>
<accession>A0ABR0SQH5</accession>
<feature type="region of interest" description="Disordered" evidence="1">
    <location>
        <begin position="83"/>
        <end position="147"/>
    </location>
</feature>
<keyword evidence="2" id="KW-1133">Transmembrane helix</keyword>
<name>A0ABR0SQH5_9HYPO</name>
<gene>
    <name evidence="3" type="ORF">PT974_04896</name>
</gene>
<feature type="compositionally biased region" description="Pro residues" evidence="1">
    <location>
        <begin position="132"/>
        <end position="142"/>
    </location>
</feature>
<organism evidence="3 4">
    <name type="scientific">Cladobotryum mycophilum</name>
    <dbReference type="NCBI Taxonomy" id="491253"/>
    <lineage>
        <taxon>Eukaryota</taxon>
        <taxon>Fungi</taxon>
        <taxon>Dikarya</taxon>
        <taxon>Ascomycota</taxon>
        <taxon>Pezizomycotina</taxon>
        <taxon>Sordariomycetes</taxon>
        <taxon>Hypocreomycetidae</taxon>
        <taxon>Hypocreales</taxon>
        <taxon>Hypocreaceae</taxon>
        <taxon>Cladobotryum</taxon>
    </lineage>
</organism>
<dbReference type="EMBL" id="JAVFKD010000010">
    <property type="protein sequence ID" value="KAK5994422.1"/>
    <property type="molecule type" value="Genomic_DNA"/>
</dbReference>
<dbReference type="Proteomes" id="UP001338125">
    <property type="component" value="Unassembled WGS sequence"/>
</dbReference>